<organism evidence="1 2">
    <name type="scientific">Bradyrhizobium barranii subsp. apii</name>
    <dbReference type="NCBI Taxonomy" id="2819348"/>
    <lineage>
        <taxon>Bacteria</taxon>
        <taxon>Pseudomonadati</taxon>
        <taxon>Pseudomonadota</taxon>
        <taxon>Alphaproteobacteria</taxon>
        <taxon>Hyphomicrobiales</taxon>
        <taxon>Nitrobacteraceae</taxon>
        <taxon>Bradyrhizobium</taxon>
        <taxon>Bradyrhizobium barranii</taxon>
    </lineage>
</organism>
<evidence type="ECO:0000313" key="1">
    <source>
        <dbReference type="EMBL" id="UPT88795.1"/>
    </source>
</evidence>
<dbReference type="RefSeq" id="WP_166104017.1">
    <property type="nucleotide sequence ID" value="NZ_CP096251.1"/>
</dbReference>
<gene>
    <name evidence="1" type="ORF">HAP41_0000007135</name>
</gene>
<dbReference type="EMBL" id="CP096255">
    <property type="protein sequence ID" value="UPT88795.1"/>
    <property type="molecule type" value="Genomic_DNA"/>
</dbReference>
<dbReference type="Proteomes" id="UP000551709">
    <property type="component" value="Chromosome"/>
</dbReference>
<name>A0A8T5VU92_9BRAD</name>
<reference evidence="1" key="1">
    <citation type="journal article" date="2017" name="Syst. Appl. Microbiol.">
        <title>Soybeans inoculated with root zone soils of Canadian native legumes harbour diverse and novel Bradyrhizobium spp. that possess agricultural potential.</title>
        <authorList>
            <person name="Bromfield E.S.P."/>
            <person name="Cloutier S."/>
            <person name="Tambong J.T."/>
            <person name="Tran Thi T.V."/>
        </authorList>
    </citation>
    <scope>NUCLEOTIDE SEQUENCE</scope>
    <source>
        <strain evidence="1">1S5</strain>
    </source>
</reference>
<evidence type="ECO:0000313" key="2">
    <source>
        <dbReference type="Proteomes" id="UP000551709"/>
    </source>
</evidence>
<dbReference type="AlphaFoldDB" id="A0A8T5VU92"/>
<sequence length="60" mass="6866">MSSHKLAHGAAQIRNVELDRVNFSRELLLPLRLVGAERVHIRRVFIWIGHSSYFGYGSGF</sequence>
<protein>
    <submittedName>
        <fullName evidence="1">Uncharacterized protein</fullName>
    </submittedName>
</protein>
<reference evidence="1" key="2">
    <citation type="submission" date="2022-04" db="EMBL/GenBank/DDBJ databases">
        <authorList>
            <person name="Bromfield E.S.P."/>
            <person name="Cloutier S."/>
        </authorList>
    </citation>
    <scope>NUCLEOTIDE SEQUENCE</scope>
    <source>
        <strain evidence="1">1S5</strain>
    </source>
</reference>
<proteinExistence type="predicted"/>
<accession>A0A8T5VU92</accession>